<dbReference type="SUPFAM" id="SSF46785">
    <property type="entry name" value="Winged helix' DNA-binding domain"/>
    <property type="match status" value="1"/>
</dbReference>
<keyword evidence="7" id="KW-1185">Reference proteome</keyword>
<evidence type="ECO:0000313" key="6">
    <source>
        <dbReference type="EMBL" id="GAA0939959.1"/>
    </source>
</evidence>
<sequence>MTFTQLRILQAVARTASMTRAAEELSSTQSAVSHAVRALERELGLTLLVRGGRGITLTEAGRAVCRRAAHILTQLEALEQEAAAARDRERGSLRVGTVPSAGARLLPPILRRFAQTHPRVRLTVIEGSDDEVLEWLATSAVDVASVSAGIAPHPPGSTMRTLTRDRMLALLPGEHDLAALDAVPVTELARHPFIMSTGGCEPLITALAHAAGASLRCHYRVRETASILAMVAEGLGVSVVPELSLPAHRTGVRALALDPPAERTVLLALPPDPLPAAAAFADVALALTGAP</sequence>
<dbReference type="InterPro" id="IPR036390">
    <property type="entry name" value="WH_DNA-bd_sf"/>
</dbReference>
<name>A0ABN1QAI3_9ACTN</name>
<evidence type="ECO:0000259" key="5">
    <source>
        <dbReference type="PROSITE" id="PS50931"/>
    </source>
</evidence>
<gene>
    <name evidence="6" type="ORF">GCM10009560_51050</name>
</gene>
<protein>
    <submittedName>
        <fullName evidence="6">LysR family transcriptional regulator</fullName>
    </submittedName>
</protein>
<accession>A0ABN1QAI3</accession>
<comment type="similarity">
    <text evidence="1">Belongs to the LysR transcriptional regulatory family.</text>
</comment>
<dbReference type="CDD" id="cd05466">
    <property type="entry name" value="PBP2_LTTR_substrate"/>
    <property type="match status" value="1"/>
</dbReference>
<evidence type="ECO:0000313" key="7">
    <source>
        <dbReference type="Proteomes" id="UP001501578"/>
    </source>
</evidence>
<dbReference type="PANTHER" id="PTHR30346">
    <property type="entry name" value="TRANSCRIPTIONAL DUAL REGULATOR HCAR-RELATED"/>
    <property type="match status" value="1"/>
</dbReference>
<evidence type="ECO:0000256" key="2">
    <source>
        <dbReference type="ARBA" id="ARBA00023015"/>
    </source>
</evidence>
<dbReference type="PANTHER" id="PTHR30346:SF29">
    <property type="entry name" value="LYSR SUBSTRATE-BINDING"/>
    <property type="match status" value="1"/>
</dbReference>
<dbReference type="Pfam" id="PF00126">
    <property type="entry name" value="HTH_1"/>
    <property type="match status" value="1"/>
</dbReference>
<dbReference type="Gene3D" id="1.10.10.10">
    <property type="entry name" value="Winged helix-like DNA-binding domain superfamily/Winged helix DNA-binding domain"/>
    <property type="match status" value="1"/>
</dbReference>
<dbReference type="InterPro" id="IPR036388">
    <property type="entry name" value="WH-like_DNA-bd_sf"/>
</dbReference>
<dbReference type="RefSeq" id="WP_343952547.1">
    <property type="nucleotide sequence ID" value="NZ_BAAAHQ010000025.1"/>
</dbReference>
<dbReference type="Proteomes" id="UP001501578">
    <property type="component" value="Unassembled WGS sequence"/>
</dbReference>
<organism evidence="6 7">
    <name type="scientific">Nonomuraea longicatena</name>
    <dbReference type="NCBI Taxonomy" id="83682"/>
    <lineage>
        <taxon>Bacteria</taxon>
        <taxon>Bacillati</taxon>
        <taxon>Actinomycetota</taxon>
        <taxon>Actinomycetes</taxon>
        <taxon>Streptosporangiales</taxon>
        <taxon>Streptosporangiaceae</taxon>
        <taxon>Nonomuraea</taxon>
    </lineage>
</organism>
<reference evidence="6 7" key="1">
    <citation type="journal article" date="2019" name="Int. J. Syst. Evol. Microbiol.">
        <title>The Global Catalogue of Microorganisms (GCM) 10K type strain sequencing project: providing services to taxonomists for standard genome sequencing and annotation.</title>
        <authorList>
            <consortium name="The Broad Institute Genomics Platform"/>
            <consortium name="The Broad Institute Genome Sequencing Center for Infectious Disease"/>
            <person name="Wu L."/>
            <person name="Ma J."/>
        </authorList>
    </citation>
    <scope>NUCLEOTIDE SEQUENCE [LARGE SCALE GENOMIC DNA]</scope>
    <source>
        <strain evidence="6 7">JCM 11136</strain>
    </source>
</reference>
<dbReference type="EMBL" id="BAAAHQ010000025">
    <property type="protein sequence ID" value="GAA0939959.1"/>
    <property type="molecule type" value="Genomic_DNA"/>
</dbReference>
<evidence type="ECO:0000256" key="3">
    <source>
        <dbReference type="ARBA" id="ARBA00023125"/>
    </source>
</evidence>
<dbReference type="PRINTS" id="PR00039">
    <property type="entry name" value="HTHLYSR"/>
</dbReference>
<dbReference type="Gene3D" id="3.40.190.10">
    <property type="entry name" value="Periplasmic binding protein-like II"/>
    <property type="match status" value="2"/>
</dbReference>
<keyword evidence="3" id="KW-0238">DNA-binding</keyword>
<dbReference type="InterPro" id="IPR005119">
    <property type="entry name" value="LysR_subst-bd"/>
</dbReference>
<comment type="caution">
    <text evidence="6">The sequence shown here is derived from an EMBL/GenBank/DDBJ whole genome shotgun (WGS) entry which is preliminary data.</text>
</comment>
<dbReference type="Pfam" id="PF03466">
    <property type="entry name" value="LysR_substrate"/>
    <property type="match status" value="1"/>
</dbReference>
<feature type="domain" description="HTH lysR-type" evidence="5">
    <location>
        <begin position="1"/>
        <end position="58"/>
    </location>
</feature>
<evidence type="ECO:0000256" key="1">
    <source>
        <dbReference type="ARBA" id="ARBA00009437"/>
    </source>
</evidence>
<dbReference type="PROSITE" id="PS50931">
    <property type="entry name" value="HTH_LYSR"/>
    <property type="match status" value="1"/>
</dbReference>
<keyword evidence="2" id="KW-0805">Transcription regulation</keyword>
<dbReference type="SUPFAM" id="SSF53850">
    <property type="entry name" value="Periplasmic binding protein-like II"/>
    <property type="match status" value="1"/>
</dbReference>
<keyword evidence="4" id="KW-0804">Transcription</keyword>
<proteinExistence type="inferred from homology"/>
<dbReference type="InterPro" id="IPR000847">
    <property type="entry name" value="LysR_HTH_N"/>
</dbReference>
<evidence type="ECO:0000256" key="4">
    <source>
        <dbReference type="ARBA" id="ARBA00023163"/>
    </source>
</evidence>